<dbReference type="Pfam" id="PF00583">
    <property type="entry name" value="Acetyltransf_1"/>
    <property type="match status" value="1"/>
</dbReference>
<accession>A0A1Y3MCV5</accession>
<dbReference type="SUPFAM" id="SSF55729">
    <property type="entry name" value="Acyl-CoA N-acyltransferases (Nat)"/>
    <property type="match status" value="1"/>
</dbReference>
<gene>
    <name evidence="2" type="ORF">BW425_14125</name>
</gene>
<protein>
    <submittedName>
        <fullName evidence="2">N-acetyltransferase</fullName>
    </submittedName>
</protein>
<evidence type="ECO:0000313" key="3">
    <source>
        <dbReference type="Proteomes" id="UP000195321"/>
    </source>
</evidence>
<dbReference type="InterPro" id="IPR050276">
    <property type="entry name" value="MshD_Acetyltransferase"/>
</dbReference>
<feature type="domain" description="N-acetyltransferase" evidence="1">
    <location>
        <begin position="42"/>
        <end position="188"/>
    </location>
</feature>
<dbReference type="GO" id="GO:0016747">
    <property type="term" value="F:acyltransferase activity, transferring groups other than amino-acyl groups"/>
    <property type="evidence" value="ECO:0007669"/>
    <property type="project" value="InterPro"/>
</dbReference>
<evidence type="ECO:0000313" key="2">
    <source>
        <dbReference type="EMBL" id="OUM48295.1"/>
    </source>
</evidence>
<organism evidence="2 3">
    <name type="scientific">Bacillus pseudomycoides</name>
    <dbReference type="NCBI Taxonomy" id="64104"/>
    <lineage>
        <taxon>Bacteria</taxon>
        <taxon>Bacillati</taxon>
        <taxon>Bacillota</taxon>
        <taxon>Bacilli</taxon>
        <taxon>Bacillales</taxon>
        <taxon>Bacillaceae</taxon>
        <taxon>Bacillus</taxon>
        <taxon>Bacillus cereus group</taxon>
    </lineage>
</organism>
<name>A0A1Y3MCV5_9BACI</name>
<keyword evidence="2" id="KW-0808">Transferase</keyword>
<evidence type="ECO:0000259" key="1">
    <source>
        <dbReference type="PROSITE" id="PS51186"/>
    </source>
</evidence>
<dbReference type="InterPro" id="IPR000182">
    <property type="entry name" value="GNAT_dom"/>
</dbReference>
<dbReference type="CDD" id="cd04301">
    <property type="entry name" value="NAT_SF"/>
    <property type="match status" value="1"/>
</dbReference>
<dbReference type="InterPro" id="IPR008125">
    <property type="entry name" value="Streptothricin_AcTrfase"/>
</dbReference>
<dbReference type="AlphaFoldDB" id="A0A1Y3MCV5"/>
<dbReference type="PROSITE" id="PS51186">
    <property type="entry name" value="GNAT"/>
    <property type="match status" value="1"/>
</dbReference>
<comment type="caution">
    <text evidence="2">The sequence shown here is derived from an EMBL/GenBank/DDBJ whole genome shotgun (WGS) entry which is preliminary data.</text>
</comment>
<dbReference type="EMBL" id="MWPX01000014">
    <property type="protein sequence ID" value="OUM48295.1"/>
    <property type="molecule type" value="Genomic_DNA"/>
</dbReference>
<dbReference type="PANTHER" id="PTHR43617">
    <property type="entry name" value="L-AMINO ACID N-ACETYLTRANSFERASE"/>
    <property type="match status" value="1"/>
</dbReference>
<dbReference type="PANTHER" id="PTHR43617:SF38">
    <property type="entry name" value="N-ACETYLTRANSFERASE DOMAIN-CONTAINING PROTEIN"/>
    <property type="match status" value="1"/>
</dbReference>
<dbReference type="Gene3D" id="3.40.630.30">
    <property type="match status" value="1"/>
</dbReference>
<dbReference type="PRINTS" id="PR01754">
    <property type="entry name" value="SACTRNSFRASE"/>
</dbReference>
<proteinExistence type="predicted"/>
<dbReference type="Proteomes" id="UP000195321">
    <property type="component" value="Unassembled WGS sequence"/>
</dbReference>
<sequence length="192" mass="22613">MDIIIRKLELEDLNEFPEIDDSFTVDSKLVLSLGAKNQRIEYTVREIPSYEKNYSEDIYKEDQENDLDYSEYVNNPDKINYLAFMNHQIIGMIIVKRNWNGFAYVEDIKVDKQFRQLGVGRKLIERAKDWAQVCEMPGIMLETQNNNVKACKFYESCGFVIGGFDFLVYKGINEQNDEVAIYWYLRLKDSPI</sequence>
<dbReference type="InterPro" id="IPR016181">
    <property type="entry name" value="Acyl_CoA_acyltransferase"/>
</dbReference>
<dbReference type="RefSeq" id="WP_016132941.1">
    <property type="nucleotide sequence ID" value="NZ_CP189809.1"/>
</dbReference>
<reference evidence="2 3" key="1">
    <citation type="submission" date="2017-02" db="EMBL/GenBank/DDBJ databases">
        <title>Bacillus pseudomycoides isolate FSL K6-0042.</title>
        <authorList>
            <person name="Kovac J."/>
        </authorList>
    </citation>
    <scope>NUCLEOTIDE SEQUENCE [LARGE SCALE GENOMIC DNA]</scope>
    <source>
        <strain evidence="2 3">FSL K6-0042</strain>
    </source>
</reference>